<keyword evidence="8" id="KW-1185">Reference proteome</keyword>
<evidence type="ECO:0000313" key="7">
    <source>
        <dbReference type="EMBL" id="KAB2816182.1"/>
    </source>
</evidence>
<dbReference type="EMBL" id="WBVQ01000002">
    <property type="protein sequence ID" value="KAB2816182.1"/>
    <property type="molecule type" value="Genomic_DNA"/>
</dbReference>
<dbReference type="RefSeq" id="WP_151693610.1">
    <property type="nucleotide sequence ID" value="NZ_BMGX01000001.1"/>
</dbReference>
<evidence type="ECO:0000256" key="3">
    <source>
        <dbReference type="ARBA" id="ARBA00039118"/>
    </source>
</evidence>
<name>A0A6L3ZFI0_9FLAO</name>
<comment type="similarity">
    <text evidence="1">Belongs to the carbon-nitrogen hydrolase superfamily. NIT1/NIT2 family.</text>
</comment>
<dbReference type="PANTHER" id="PTHR47799:SF1">
    <property type="entry name" value="OMEGA-AMIDASE YAFV"/>
    <property type="match status" value="1"/>
</dbReference>
<comment type="caution">
    <text evidence="7">The sequence shown here is derived from an EMBL/GenBank/DDBJ whole genome shotgun (WGS) entry which is preliminary data.</text>
</comment>
<evidence type="ECO:0000256" key="2">
    <source>
        <dbReference type="ARBA" id="ARBA00022801"/>
    </source>
</evidence>
<reference evidence="7 8" key="1">
    <citation type="submission" date="2019-10" db="EMBL/GenBank/DDBJ databases">
        <title>Genome sequence of Phaeocystidibacter marisrubri JCM30614 (type strain).</title>
        <authorList>
            <person name="Bowman J.P."/>
        </authorList>
    </citation>
    <scope>NUCLEOTIDE SEQUENCE [LARGE SCALE GENOMIC DNA]</scope>
    <source>
        <strain evidence="7 8">JCM 30614</strain>
    </source>
</reference>
<proteinExistence type="inferred from homology"/>
<feature type="domain" description="CN hydrolase" evidence="6">
    <location>
        <begin position="4"/>
        <end position="240"/>
    </location>
</feature>
<dbReference type="InterPro" id="IPR036526">
    <property type="entry name" value="C-N_Hydrolase_sf"/>
</dbReference>
<keyword evidence="2 7" id="KW-0378">Hydrolase</keyword>
<evidence type="ECO:0000313" key="8">
    <source>
        <dbReference type="Proteomes" id="UP000484164"/>
    </source>
</evidence>
<dbReference type="OrthoDB" id="9811121at2"/>
<dbReference type="FunFam" id="3.60.110.10:FF:000004">
    <property type="entry name" value="Carbon-nitrogen hydrolase"/>
    <property type="match status" value="1"/>
</dbReference>
<sequence>MNELHVSLVQTSLHWEDAKLNRQMFDEHLSEIQKTDVIFLPEMFSTGFSMRPSEVAEPMSGETVTWMKEKAKALNAVVTGSVVITENGKFYNRLIWAEPSGEIKHYDKRHRFSYAGEHEEYSAGQTRSTWEYKGWRIRPQICYDLRFPVWARNDDDYDLLFYVANWPARRSYPWKSLLVARAIENMSYVVGLNRVGEDGNGIDHSGDSVVLNPLGETVSAAQPNTTEVVKATLSKSDLSATRERFRFLNDRDTFTLD</sequence>
<dbReference type="PANTHER" id="PTHR47799">
    <property type="entry name" value="OMEGA-AMIDASE YAFV"/>
    <property type="match status" value="1"/>
</dbReference>
<dbReference type="EC" id="3.5.1.3" evidence="3"/>
<dbReference type="GO" id="GO:0050152">
    <property type="term" value="F:omega-amidase activity"/>
    <property type="evidence" value="ECO:0007669"/>
    <property type="project" value="UniProtKB-EC"/>
</dbReference>
<dbReference type="PROSITE" id="PS50263">
    <property type="entry name" value="CN_HYDROLASE"/>
    <property type="match status" value="1"/>
</dbReference>
<dbReference type="Pfam" id="PF00795">
    <property type="entry name" value="CN_hydrolase"/>
    <property type="match status" value="1"/>
</dbReference>
<dbReference type="AlphaFoldDB" id="A0A6L3ZFI0"/>
<evidence type="ECO:0000256" key="5">
    <source>
        <dbReference type="ARBA" id="ARBA00072139"/>
    </source>
</evidence>
<accession>A0A6L3ZFI0</accession>
<dbReference type="InterPro" id="IPR052737">
    <property type="entry name" value="Omega-amidase_YafV"/>
</dbReference>
<evidence type="ECO:0000259" key="6">
    <source>
        <dbReference type="PROSITE" id="PS50263"/>
    </source>
</evidence>
<dbReference type="Gene3D" id="3.60.110.10">
    <property type="entry name" value="Carbon-nitrogen hydrolase"/>
    <property type="match status" value="1"/>
</dbReference>
<evidence type="ECO:0000256" key="1">
    <source>
        <dbReference type="ARBA" id="ARBA00010613"/>
    </source>
</evidence>
<comment type="catalytic activity">
    <reaction evidence="4">
        <text>a monoamide of a dicarboxylate + H2O = a dicarboxylate + NH4(+)</text>
        <dbReference type="Rhea" id="RHEA:11716"/>
        <dbReference type="ChEBI" id="CHEBI:15377"/>
        <dbReference type="ChEBI" id="CHEBI:28938"/>
        <dbReference type="ChEBI" id="CHEBI:28965"/>
        <dbReference type="ChEBI" id="CHEBI:77450"/>
        <dbReference type="EC" id="3.5.1.3"/>
    </reaction>
</comment>
<gene>
    <name evidence="7" type="ORF">F8C82_10875</name>
</gene>
<organism evidence="7 8">
    <name type="scientific">Phaeocystidibacter marisrubri</name>
    <dbReference type="NCBI Taxonomy" id="1577780"/>
    <lineage>
        <taxon>Bacteria</taxon>
        <taxon>Pseudomonadati</taxon>
        <taxon>Bacteroidota</taxon>
        <taxon>Flavobacteriia</taxon>
        <taxon>Flavobacteriales</taxon>
        <taxon>Phaeocystidibacteraceae</taxon>
        <taxon>Phaeocystidibacter</taxon>
    </lineage>
</organism>
<dbReference type="NCBIfam" id="NF007757">
    <property type="entry name" value="PRK10438.1"/>
    <property type="match status" value="1"/>
</dbReference>
<dbReference type="SUPFAM" id="SSF56317">
    <property type="entry name" value="Carbon-nitrogen hydrolase"/>
    <property type="match status" value="1"/>
</dbReference>
<dbReference type="InterPro" id="IPR003010">
    <property type="entry name" value="C-N_Hydrolase"/>
</dbReference>
<dbReference type="GO" id="GO:0106008">
    <property type="term" value="F:2-oxoglutaramate amidase activity"/>
    <property type="evidence" value="ECO:0007669"/>
    <property type="project" value="TreeGrafter"/>
</dbReference>
<evidence type="ECO:0000256" key="4">
    <source>
        <dbReference type="ARBA" id="ARBA00052904"/>
    </source>
</evidence>
<dbReference type="CDD" id="cd07575">
    <property type="entry name" value="Xc-1258_like"/>
    <property type="match status" value="1"/>
</dbReference>
<dbReference type="Proteomes" id="UP000484164">
    <property type="component" value="Unassembled WGS sequence"/>
</dbReference>
<protein>
    <recommendedName>
        <fullName evidence="5">Omega-amidase YafV</fullName>
        <ecNumber evidence="3">3.5.1.3</ecNumber>
    </recommendedName>
</protein>